<evidence type="ECO:0000313" key="2">
    <source>
        <dbReference type="EMBL" id="MBF0935408.1"/>
    </source>
</evidence>
<dbReference type="SUPFAM" id="SSF55874">
    <property type="entry name" value="ATPase domain of HSP90 chaperone/DNA topoisomerase II/histidine kinase"/>
    <property type="match status" value="1"/>
</dbReference>
<dbReference type="InterPro" id="IPR036890">
    <property type="entry name" value="HATPase_C_sf"/>
</dbReference>
<organism evidence="2 3">
    <name type="scientific">Abiotrophia defectiva</name>
    <name type="common">Streptococcus defectivus</name>
    <dbReference type="NCBI Taxonomy" id="46125"/>
    <lineage>
        <taxon>Bacteria</taxon>
        <taxon>Bacillati</taxon>
        <taxon>Bacillota</taxon>
        <taxon>Bacilli</taxon>
        <taxon>Lactobacillales</taxon>
        <taxon>Aerococcaceae</taxon>
        <taxon>Abiotrophia</taxon>
    </lineage>
</organism>
<reference evidence="2" key="1">
    <citation type="submission" date="2020-04" db="EMBL/GenBank/DDBJ databases">
        <title>Deep metagenomics examines the oral microbiome during advanced dental caries in children, revealing novel taxa and co-occurrences with host molecules.</title>
        <authorList>
            <person name="Baker J.L."/>
            <person name="Morton J.T."/>
            <person name="Dinis M."/>
            <person name="Alvarez R."/>
            <person name="Tran N.C."/>
            <person name="Knight R."/>
            <person name="Edlund A."/>
        </authorList>
    </citation>
    <scope>NUCLEOTIDE SEQUENCE</scope>
    <source>
        <strain evidence="2">JCVI_23_bin.16</strain>
    </source>
</reference>
<dbReference type="AlphaFoldDB" id="A0A929MRA6"/>
<dbReference type="InterPro" id="IPR003594">
    <property type="entry name" value="HATPase_dom"/>
</dbReference>
<sequence>MERELSFCRKYIHLYQVRYPNKLQVEIEVAPECQAFVLPKFTLQPLIENYFVHGVDFARSDNRLAIKAWVEGVADQASLTSRLWIEVSDNGRGMSPETLSALNQGLREGARPIEPNSRQSIGIFNVAERLHHYFGSEATLSYQINEEGGVRVWLQCPFNPPHSGS</sequence>
<dbReference type="PANTHER" id="PTHR34220">
    <property type="entry name" value="SENSOR HISTIDINE KINASE YPDA"/>
    <property type="match status" value="1"/>
</dbReference>
<evidence type="ECO:0000259" key="1">
    <source>
        <dbReference type="Pfam" id="PF02518"/>
    </source>
</evidence>
<comment type="caution">
    <text evidence="2">The sequence shown here is derived from an EMBL/GenBank/DDBJ whole genome shotgun (WGS) entry which is preliminary data.</text>
</comment>
<dbReference type="Gene3D" id="3.30.565.10">
    <property type="entry name" value="Histidine kinase-like ATPase, C-terminal domain"/>
    <property type="match status" value="1"/>
</dbReference>
<proteinExistence type="predicted"/>
<dbReference type="EMBL" id="JABZFV010000223">
    <property type="protein sequence ID" value="MBF0935408.1"/>
    <property type="molecule type" value="Genomic_DNA"/>
</dbReference>
<accession>A0A929MRA6</accession>
<dbReference type="Pfam" id="PF02518">
    <property type="entry name" value="HATPase_c"/>
    <property type="match status" value="1"/>
</dbReference>
<dbReference type="Proteomes" id="UP000757900">
    <property type="component" value="Unassembled WGS sequence"/>
</dbReference>
<protein>
    <recommendedName>
        <fullName evidence="1">Histidine kinase/HSP90-like ATPase domain-containing protein</fullName>
    </recommendedName>
</protein>
<evidence type="ECO:0000313" key="3">
    <source>
        <dbReference type="Proteomes" id="UP000757900"/>
    </source>
</evidence>
<dbReference type="PANTHER" id="PTHR34220:SF7">
    <property type="entry name" value="SENSOR HISTIDINE KINASE YPDA"/>
    <property type="match status" value="1"/>
</dbReference>
<gene>
    <name evidence="2" type="ORF">HXK00_07205</name>
</gene>
<feature type="domain" description="Histidine kinase/HSP90-like ATPase" evidence="1">
    <location>
        <begin position="43"/>
        <end position="158"/>
    </location>
</feature>
<dbReference type="InterPro" id="IPR050640">
    <property type="entry name" value="Bact_2-comp_sensor_kinase"/>
</dbReference>
<name>A0A929MRA6_ABIDE</name>